<sequence>MKHPNGYETTLSVYGESSAVKQCDRVMERSKKYCLSRYINNLVVNKYMTWLSGTINQVYPESNERDGDNGRERAGVVHNYDYRYSALNYNYGCQLPYSPCKDIALDPVKNSPPDPLKLVDDQARGVTHRQGHVAVTFQNCLVAATAQFPAPSRPLFTKKEGWLDVNKQVQQLRQREIDDQPNQQARQAAINAAIQEAEIILQVILAERE</sequence>
<evidence type="ECO:0000313" key="1">
    <source>
        <dbReference type="EMBL" id="EFX61047.1"/>
    </source>
</evidence>
<dbReference type="HOGENOM" id="CLU_1316607_0_0_1"/>
<protein>
    <submittedName>
        <fullName evidence="1">Uncharacterized protein</fullName>
    </submittedName>
</protein>
<name>E9I4N3_DAPPU</name>
<dbReference type="InParanoid" id="E9I4N3"/>
<dbReference type="KEGG" id="dpx:DAPPUDRAFT_274738"/>
<dbReference type="EMBL" id="GL735116">
    <property type="protein sequence ID" value="EFX61047.1"/>
    <property type="molecule type" value="Genomic_DNA"/>
</dbReference>
<evidence type="ECO:0000313" key="2">
    <source>
        <dbReference type="Proteomes" id="UP000000305"/>
    </source>
</evidence>
<dbReference type="AlphaFoldDB" id="E9I4N3"/>
<gene>
    <name evidence="1" type="ORF">DAPPUDRAFT_274738</name>
</gene>
<proteinExistence type="predicted"/>
<accession>E9I4N3</accession>
<keyword evidence="2" id="KW-1185">Reference proteome</keyword>
<organism evidence="1 2">
    <name type="scientific">Daphnia pulex</name>
    <name type="common">Water flea</name>
    <dbReference type="NCBI Taxonomy" id="6669"/>
    <lineage>
        <taxon>Eukaryota</taxon>
        <taxon>Metazoa</taxon>
        <taxon>Ecdysozoa</taxon>
        <taxon>Arthropoda</taxon>
        <taxon>Crustacea</taxon>
        <taxon>Branchiopoda</taxon>
        <taxon>Diplostraca</taxon>
        <taxon>Cladocera</taxon>
        <taxon>Anomopoda</taxon>
        <taxon>Daphniidae</taxon>
        <taxon>Daphnia</taxon>
    </lineage>
</organism>
<dbReference type="Proteomes" id="UP000000305">
    <property type="component" value="Unassembled WGS sequence"/>
</dbReference>
<reference evidence="1 2" key="1">
    <citation type="journal article" date="2011" name="Science">
        <title>The ecoresponsive genome of Daphnia pulex.</title>
        <authorList>
            <person name="Colbourne J.K."/>
            <person name="Pfrender M.E."/>
            <person name="Gilbert D."/>
            <person name="Thomas W.K."/>
            <person name="Tucker A."/>
            <person name="Oakley T.H."/>
            <person name="Tokishita S."/>
            <person name="Aerts A."/>
            <person name="Arnold G.J."/>
            <person name="Basu M.K."/>
            <person name="Bauer D.J."/>
            <person name="Caceres C.E."/>
            <person name="Carmel L."/>
            <person name="Casola C."/>
            <person name="Choi J.H."/>
            <person name="Detter J.C."/>
            <person name="Dong Q."/>
            <person name="Dusheyko S."/>
            <person name="Eads B.D."/>
            <person name="Frohlich T."/>
            <person name="Geiler-Samerotte K.A."/>
            <person name="Gerlach D."/>
            <person name="Hatcher P."/>
            <person name="Jogdeo S."/>
            <person name="Krijgsveld J."/>
            <person name="Kriventseva E.V."/>
            <person name="Kultz D."/>
            <person name="Laforsch C."/>
            <person name="Lindquist E."/>
            <person name="Lopez J."/>
            <person name="Manak J.R."/>
            <person name="Muller J."/>
            <person name="Pangilinan J."/>
            <person name="Patwardhan R.P."/>
            <person name="Pitluck S."/>
            <person name="Pritham E.J."/>
            <person name="Rechtsteiner A."/>
            <person name="Rho M."/>
            <person name="Rogozin I.B."/>
            <person name="Sakarya O."/>
            <person name="Salamov A."/>
            <person name="Schaack S."/>
            <person name="Shapiro H."/>
            <person name="Shiga Y."/>
            <person name="Skalitzky C."/>
            <person name="Smith Z."/>
            <person name="Souvorov A."/>
            <person name="Sung W."/>
            <person name="Tang Z."/>
            <person name="Tsuchiya D."/>
            <person name="Tu H."/>
            <person name="Vos H."/>
            <person name="Wang M."/>
            <person name="Wolf Y.I."/>
            <person name="Yamagata H."/>
            <person name="Yamada T."/>
            <person name="Ye Y."/>
            <person name="Shaw J.R."/>
            <person name="Andrews J."/>
            <person name="Crease T.J."/>
            <person name="Tang H."/>
            <person name="Lucas S.M."/>
            <person name="Robertson H.M."/>
            <person name="Bork P."/>
            <person name="Koonin E.V."/>
            <person name="Zdobnov E.M."/>
            <person name="Grigoriev I.V."/>
            <person name="Lynch M."/>
            <person name="Boore J.L."/>
        </authorList>
    </citation>
    <scope>NUCLEOTIDE SEQUENCE [LARGE SCALE GENOMIC DNA]</scope>
</reference>